<dbReference type="CDD" id="cd03801">
    <property type="entry name" value="GT4_PimA-like"/>
    <property type="match status" value="1"/>
</dbReference>
<dbReference type="AlphaFoldDB" id="A0A520XC75"/>
<dbReference type="SUPFAM" id="SSF53756">
    <property type="entry name" value="UDP-Glycosyltransferase/glycogen phosphorylase"/>
    <property type="match status" value="1"/>
</dbReference>
<evidence type="ECO:0000256" key="1">
    <source>
        <dbReference type="ARBA" id="ARBA00022676"/>
    </source>
</evidence>
<evidence type="ECO:0000259" key="4">
    <source>
        <dbReference type="Pfam" id="PF13439"/>
    </source>
</evidence>
<evidence type="ECO:0000259" key="3">
    <source>
        <dbReference type="Pfam" id="PF00534"/>
    </source>
</evidence>
<evidence type="ECO:0000256" key="2">
    <source>
        <dbReference type="ARBA" id="ARBA00022679"/>
    </source>
</evidence>
<feature type="domain" description="Glycosyl transferase family 1" evidence="3">
    <location>
        <begin position="194"/>
        <end position="362"/>
    </location>
</feature>
<organism evidence="5 6">
    <name type="scientific">Candidatus Acidulodesulfobacterium acidiphilum</name>
    <dbReference type="NCBI Taxonomy" id="2597224"/>
    <lineage>
        <taxon>Bacteria</taxon>
        <taxon>Deltaproteobacteria</taxon>
        <taxon>Candidatus Acidulodesulfobacterales</taxon>
        <taxon>Candidatus Acidulodesulfobacterium</taxon>
    </lineage>
</organism>
<dbReference type="Gene3D" id="3.40.50.2000">
    <property type="entry name" value="Glycogen Phosphorylase B"/>
    <property type="match status" value="2"/>
</dbReference>
<protein>
    <submittedName>
        <fullName evidence="5">Glycosyltransferase family 1 protein</fullName>
    </submittedName>
</protein>
<name>A0A520XC75_9DELT</name>
<keyword evidence="2" id="KW-0808">Transferase</keyword>
<evidence type="ECO:0000313" key="6">
    <source>
        <dbReference type="Proteomes" id="UP000322454"/>
    </source>
</evidence>
<proteinExistence type="predicted"/>
<dbReference type="Pfam" id="PF13439">
    <property type="entry name" value="Glyco_transf_4"/>
    <property type="match status" value="1"/>
</dbReference>
<dbReference type="PANTHER" id="PTHR12526">
    <property type="entry name" value="GLYCOSYLTRANSFERASE"/>
    <property type="match status" value="1"/>
</dbReference>
<comment type="caution">
    <text evidence="5">The sequence shown here is derived from an EMBL/GenBank/DDBJ whole genome shotgun (WGS) entry which is preliminary data.</text>
</comment>
<feature type="domain" description="Glycosyltransferase subfamily 4-like N-terminal" evidence="4">
    <location>
        <begin position="12"/>
        <end position="138"/>
    </location>
</feature>
<accession>A0A520XC75</accession>
<evidence type="ECO:0000313" key="5">
    <source>
        <dbReference type="EMBL" id="RZV38725.1"/>
    </source>
</evidence>
<dbReference type="InterPro" id="IPR028098">
    <property type="entry name" value="Glyco_trans_4-like_N"/>
</dbReference>
<dbReference type="Pfam" id="PF00534">
    <property type="entry name" value="Glycos_transf_1"/>
    <property type="match status" value="1"/>
</dbReference>
<dbReference type="Proteomes" id="UP000322454">
    <property type="component" value="Unassembled WGS sequence"/>
</dbReference>
<dbReference type="PANTHER" id="PTHR12526:SF629">
    <property type="entry name" value="TEICHURONIC ACID BIOSYNTHESIS GLYCOSYLTRANSFERASE TUAH-RELATED"/>
    <property type="match status" value="1"/>
</dbReference>
<dbReference type="EMBL" id="SHMQ01000015">
    <property type="protein sequence ID" value="RZV38725.1"/>
    <property type="molecule type" value="Genomic_DNA"/>
</dbReference>
<dbReference type="InterPro" id="IPR001296">
    <property type="entry name" value="Glyco_trans_1"/>
</dbReference>
<dbReference type="GO" id="GO:0016757">
    <property type="term" value="F:glycosyltransferase activity"/>
    <property type="evidence" value="ECO:0007669"/>
    <property type="project" value="UniProtKB-KW"/>
</dbReference>
<gene>
    <name evidence="5" type="ORF">EVJ48_06350</name>
</gene>
<reference evidence="5 6" key="1">
    <citation type="submission" date="2019-01" db="EMBL/GenBank/DDBJ databases">
        <title>Insights into ecological role of a new deltaproteobacterial order Candidatus Sinidesulfobacterales (Sva0485) by metagenomics and metatranscriptomics.</title>
        <authorList>
            <person name="Tan S."/>
            <person name="Liu J."/>
            <person name="Fang Y."/>
            <person name="Hedlund B."/>
            <person name="Lian Z.-H."/>
            <person name="Huang L.-Y."/>
            <person name="Li J.-T."/>
            <person name="Huang L.-N."/>
            <person name="Li W.-J."/>
            <person name="Jiang H.-C."/>
            <person name="Dong H.-L."/>
            <person name="Shu W.-S."/>
        </authorList>
    </citation>
    <scope>NUCLEOTIDE SEQUENCE [LARGE SCALE GENOMIC DNA]</scope>
    <source>
        <strain evidence="5">AP4</strain>
    </source>
</reference>
<keyword evidence="1" id="KW-0328">Glycosyltransferase</keyword>
<sequence length="397" mass="45745">MNILHVISSRGWGGAENSAVYLAKTQIEKGNSAFFFIHSFNDKLINILKTNGVNFYSAFNPERKNIYALNKIIKICRENKIDIIHTHLGTGSYLGVLAGNFLKIPVVSTINIFSGYHYYALADALCFDSNAVKDYHMKYFSTPEYLEYKPNLIESAVNKIFKLSYKTVNNLEELKNKSHVVYERIDESHFINYKDRLNEFDNYFNIGMTGRIDEQKGQIYFIEAAELLIKEYRNNSNVKSKVKPLMFHIVGSGKTENNLKRITKNKGIAENFRFWGYQKDVRKFVNTFDVCVSCSLNEPFGINNLEYMFMKKPCIAASSGGIPEVFGDTNILITPKDPFKLKEAIKIYIENENYKNEQASKGFERAKKVFSSDISYKKIMDVYGEVLDNQKSKFAYR</sequence>